<organism evidence="1 2">
    <name type="scientific">Orchesella dallaii</name>
    <dbReference type="NCBI Taxonomy" id="48710"/>
    <lineage>
        <taxon>Eukaryota</taxon>
        <taxon>Metazoa</taxon>
        <taxon>Ecdysozoa</taxon>
        <taxon>Arthropoda</taxon>
        <taxon>Hexapoda</taxon>
        <taxon>Collembola</taxon>
        <taxon>Entomobryomorpha</taxon>
        <taxon>Entomobryoidea</taxon>
        <taxon>Orchesellidae</taxon>
        <taxon>Orchesellinae</taxon>
        <taxon>Orchesella</taxon>
    </lineage>
</organism>
<gene>
    <name evidence="1" type="ORF">ODALV1_LOCUS13607</name>
</gene>
<dbReference type="Proteomes" id="UP001642540">
    <property type="component" value="Unassembled WGS sequence"/>
</dbReference>
<comment type="caution">
    <text evidence="1">The sequence shown here is derived from an EMBL/GenBank/DDBJ whole genome shotgun (WGS) entry which is preliminary data.</text>
</comment>
<protein>
    <submittedName>
        <fullName evidence="1">Uncharacterized protein</fullName>
    </submittedName>
</protein>
<keyword evidence="2" id="KW-1185">Reference proteome</keyword>
<evidence type="ECO:0000313" key="2">
    <source>
        <dbReference type="Proteomes" id="UP001642540"/>
    </source>
</evidence>
<dbReference type="EMBL" id="CAXLJM020000041">
    <property type="protein sequence ID" value="CAL8109699.1"/>
    <property type="molecule type" value="Genomic_DNA"/>
</dbReference>
<reference evidence="1 2" key="1">
    <citation type="submission" date="2024-08" db="EMBL/GenBank/DDBJ databases">
        <authorList>
            <person name="Cucini C."/>
            <person name="Frati F."/>
        </authorList>
    </citation>
    <scope>NUCLEOTIDE SEQUENCE [LARGE SCALE GENOMIC DNA]</scope>
</reference>
<accession>A0ABP1QQB0</accession>
<proteinExistence type="predicted"/>
<name>A0ABP1QQB0_9HEXA</name>
<evidence type="ECO:0000313" key="1">
    <source>
        <dbReference type="EMBL" id="CAL8109699.1"/>
    </source>
</evidence>
<sequence length="102" mass="11620">MDGMTGDDGTNHQIPQLLFTAREQVSRDVESATLNFSNLAFPSPKCKLIRCTGKQWEYEERTQALHIYFPVCAWILASLLDGGEEQLQLVGLERRKHAKKSR</sequence>